<organism evidence="1 2">
    <name type="scientific">Nocardia ninae NBRC 108245</name>
    <dbReference type="NCBI Taxonomy" id="1210091"/>
    <lineage>
        <taxon>Bacteria</taxon>
        <taxon>Bacillati</taxon>
        <taxon>Actinomycetota</taxon>
        <taxon>Actinomycetes</taxon>
        <taxon>Mycobacteriales</taxon>
        <taxon>Nocardiaceae</taxon>
        <taxon>Nocardia</taxon>
    </lineage>
</organism>
<gene>
    <name evidence="1" type="ORF">NN4_04270</name>
</gene>
<evidence type="ECO:0000313" key="1">
    <source>
        <dbReference type="EMBL" id="GEM35908.1"/>
    </source>
</evidence>
<dbReference type="EMBL" id="BJXA01000002">
    <property type="protein sequence ID" value="GEM35908.1"/>
    <property type="molecule type" value="Genomic_DNA"/>
</dbReference>
<accession>A0A511M724</accession>
<comment type="caution">
    <text evidence="1">The sequence shown here is derived from an EMBL/GenBank/DDBJ whole genome shotgun (WGS) entry which is preliminary data.</text>
</comment>
<dbReference type="AlphaFoldDB" id="A0A511M724"/>
<protein>
    <submittedName>
        <fullName evidence="1">Uncharacterized protein</fullName>
    </submittedName>
</protein>
<evidence type="ECO:0000313" key="2">
    <source>
        <dbReference type="Proteomes" id="UP000321424"/>
    </source>
</evidence>
<proteinExistence type="predicted"/>
<dbReference type="Proteomes" id="UP000321424">
    <property type="component" value="Unassembled WGS sequence"/>
</dbReference>
<keyword evidence="2" id="KW-1185">Reference proteome</keyword>
<name>A0A511M724_9NOCA</name>
<sequence>MSATQFVEIDGRGFWAVDDALGVWLAYLVDQVGDESRADDPWLADVCDQWRRTAAISDFGTTIDFDTRQQRDQVREFARAARDAAVAAGDVRTDQLCQWLILDDIAVSDGHARRPGGVQLNRILEVADGFIALLDGRLPPDPPSGWWFVGTGEGMRVLTRR</sequence>
<reference evidence="1 2" key="1">
    <citation type="submission" date="2019-07" db="EMBL/GenBank/DDBJ databases">
        <title>Whole genome shotgun sequence of Nocardia ninae NBRC 108245.</title>
        <authorList>
            <person name="Hosoyama A."/>
            <person name="Uohara A."/>
            <person name="Ohji S."/>
            <person name="Ichikawa N."/>
        </authorList>
    </citation>
    <scope>NUCLEOTIDE SEQUENCE [LARGE SCALE GENOMIC DNA]</scope>
    <source>
        <strain evidence="1 2">NBRC 108245</strain>
    </source>
</reference>